<accession>A0ABN3LR50</accession>
<organism evidence="1 2">
    <name type="scientific">Streptomyces thermolineatus</name>
    <dbReference type="NCBI Taxonomy" id="44033"/>
    <lineage>
        <taxon>Bacteria</taxon>
        <taxon>Bacillati</taxon>
        <taxon>Actinomycetota</taxon>
        <taxon>Actinomycetes</taxon>
        <taxon>Kitasatosporales</taxon>
        <taxon>Streptomycetaceae</taxon>
        <taxon>Streptomyces</taxon>
    </lineage>
</organism>
<gene>
    <name evidence="1" type="ORF">GCM10010406_26010</name>
</gene>
<protein>
    <submittedName>
        <fullName evidence="1">Uncharacterized protein</fullName>
    </submittedName>
</protein>
<dbReference type="EMBL" id="BAAATA010000012">
    <property type="protein sequence ID" value="GAA2488667.1"/>
    <property type="molecule type" value="Genomic_DNA"/>
</dbReference>
<dbReference type="Proteomes" id="UP001501358">
    <property type="component" value="Unassembled WGS sequence"/>
</dbReference>
<evidence type="ECO:0000313" key="2">
    <source>
        <dbReference type="Proteomes" id="UP001501358"/>
    </source>
</evidence>
<proteinExistence type="predicted"/>
<name>A0ABN3LR50_9ACTN</name>
<comment type="caution">
    <text evidence="1">The sequence shown here is derived from an EMBL/GenBank/DDBJ whole genome shotgun (WGS) entry which is preliminary data.</text>
</comment>
<keyword evidence="2" id="KW-1185">Reference proteome</keyword>
<evidence type="ECO:0000313" key="1">
    <source>
        <dbReference type="EMBL" id="GAA2488667.1"/>
    </source>
</evidence>
<sequence length="131" mass="14142">MESAAGQAEERLADGLGERGVGVDVPGHVGGLGMPADDQLALRDHLRHVRSDQVDAQHPSGSVLLLPNAELAVRSAVQARRAARAVSFREPWRRDAVAFARVEFRGAVRAFVDLLRREVPRLLEPEAPAPG</sequence>
<reference evidence="1 2" key="1">
    <citation type="journal article" date="2019" name="Int. J. Syst. Evol. Microbiol.">
        <title>The Global Catalogue of Microorganisms (GCM) 10K type strain sequencing project: providing services to taxonomists for standard genome sequencing and annotation.</title>
        <authorList>
            <consortium name="The Broad Institute Genomics Platform"/>
            <consortium name="The Broad Institute Genome Sequencing Center for Infectious Disease"/>
            <person name="Wu L."/>
            <person name="Ma J."/>
        </authorList>
    </citation>
    <scope>NUCLEOTIDE SEQUENCE [LARGE SCALE GENOMIC DNA]</scope>
    <source>
        <strain evidence="1 2">JCM 6307</strain>
    </source>
</reference>